<sequence length="133" mass="14684">MVDIDQYLDNEEQTVVIVMTSGPSAPNRCATPFYLGSVLASMDIEVHIFFTMEGVRLMEKGVAEELAAIEGGKRIIEFIRDAKRAGVTLHVCQPALPGYRIEPASDLIDEVDRVARASELADLVLRCDKVITF</sequence>
<name>A0A1P8UHP4_9GAMM</name>
<organism evidence="1 2">
    <name type="scientific">Acidihalobacter ferrooxydans</name>
    <dbReference type="NCBI Taxonomy" id="1765967"/>
    <lineage>
        <taxon>Bacteria</taxon>
        <taxon>Pseudomonadati</taxon>
        <taxon>Pseudomonadota</taxon>
        <taxon>Gammaproteobacteria</taxon>
        <taxon>Chromatiales</taxon>
        <taxon>Ectothiorhodospiraceae</taxon>
        <taxon>Acidihalobacter</taxon>
    </lineage>
</organism>
<protein>
    <submittedName>
        <fullName evidence="1">Sulfur reduction protein DsrE</fullName>
    </submittedName>
</protein>
<dbReference type="Proteomes" id="UP000243807">
    <property type="component" value="Chromosome"/>
</dbReference>
<dbReference type="EMBL" id="CP019434">
    <property type="protein sequence ID" value="APZ43365.1"/>
    <property type="molecule type" value="Genomic_DNA"/>
</dbReference>
<proteinExistence type="predicted"/>
<dbReference type="SUPFAM" id="SSF75169">
    <property type="entry name" value="DsrEFH-like"/>
    <property type="match status" value="1"/>
</dbReference>
<dbReference type="OrthoDB" id="4773517at2"/>
<dbReference type="KEGG" id="afy:BW247_09900"/>
<dbReference type="PANTHER" id="PTHR34655">
    <property type="entry name" value="CONSERVED WITHIN P. AEROPHILUM"/>
    <property type="match status" value="1"/>
</dbReference>
<keyword evidence="2" id="KW-1185">Reference proteome</keyword>
<accession>A0A1P8UHP4</accession>
<dbReference type="Pfam" id="PF02635">
    <property type="entry name" value="DsrE"/>
    <property type="match status" value="1"/>
</dbReference>
<dbReference type="InterPro" id="IPR027396">
    <property type="entry name" value="DsrEFH-like"/>
</dbReference>
<reference evidence="1 2" key="1">
    <citation type="submission" date="2017-01" db="EMBL/GenBank/DDBJ databases">
        <title>Draft sequence of Acidihalobacter ferrooxidans strain DSM 14175 (strain V8).</title>
        <authorList>
            <person name="Khaleque H.N."/>
            <person name="Ramsay J.P."/>
            <person name="Murphy R.J.T."/>
            <person name="Kaksonen A.H."/>
            <person name="Boxall N.J."/>
            <person name="Watkin E.L.J."/>
        </authorList>
    </citation>
    <scope>NUCLEOTIDE SEQUENCE [LARGE SCALE GENOMIC DNA]</scope>
    <source>
        <strain evidence="1 2">V8</strain>
    </source>
</reference>
<dbReference type="PANTHER" id="PTHR34655:SF2">
    <property type="entry name" value="PEROXIREDOXIN FAMILY PROTEIN"/>
    <property type="match status" value="1"/>
</dbReference>
<gene>
    <name evidence="1" type="ORF">BW247_09900</name>
</gene>
<evidence type="ECO:0000313" key="2">
    <source>
        <dbReference type="Proteomes" id="UP000243807"/>
    </source>
</evidence>
<dbReference type="InterPro" id="IPR003787">
    <property type="entry name" value="Sulphur_relay_DsrE/F-like"/>
</dbReference>
<dbReference type="STRING" id="1765967.BW247_09900"/>
<evidence type="ECO:0000313" key="1">
    <source>
        <dbReference type="EMBL" id="APZ43365.1"/>
    </source>
</evidence>
<dbReference type="Gene3D" id="3.40.1260.10">
    <property type="entry name" value="DsrEFH-like"/>
    <property type="match status" value="1"/>
</dbReference>
<dbReference type="AlphaFoldDB" id="A0A1P8UHP4"/>